<dbReference type="RefSeq" id="WP_159430157.1">
    <property type="nucleotide sequence ID" value="NZ_BJWI01000021.1"/>
</dbReference>
<proteinExistence type="predicted"/>
<dbReference type="EMBL" id="BJWI01000021">
    <property type="protein sequence ID" value="GEM02005.1"/>
    <property type="molecule type" value="Genomic_DNA"/>
</dbReference>
<keyword evidence="1" id="KW-1133">Transmembrane helix</keyword>
<keyword evidence="1" id="KW-0472">Membrane</keyword>
<evidence type="ECO:0000256" key="1">
    <source>
        <dbReference type="SAM" id="Phobius"/>
    </source>
</evidence>
<reference evidence="3 4" key="1">
    <citation type="submission" date="2016-10" db="EMBL/GenBank/DDBJ databases">
        <authorList>
            <person name="de Groot N.N."/>
        </authorList>
    </citation>
    <scope>NUCLEOTIDE SEQUENCE [LARGE SCALE GENOMIC DNA]</scope>
    <source>
        <strain evidence="3 4">DSM 17073</strain>
    </source>
</reference>
<dbReference type="AlphaFoldDB" id="A0A1I5QXG0"/>
<organism evidence="3 4">
    <name type="scientific">Halolactibacillus halophilus</name>
    <dbReference type="NCBI Taxonomy" id="306540"/>
    <lineage>
        <taxon>Bacteria</taxon>
        <taxon>Bacillati</taxon>
        <taxon>Bacillota</taxon>
        <taxon>Bacilli</taxon>
        <taxon>Bacillales</taxon>
        <taxon>Bacillaceae</taxon>
        <taxon>Halolactibacillus</taxon>
    </lineage>
</organism>
<reference evidence="2 5" key="2">
    <citation type="submission" date="2019-07" db="EMBL/GenBank/DDBJ databases">
        <title>Whole genome shotgun sequence of Halolactibacillus halophilus NBRC 100868.</title>
        <authorList>
            <person name="Hosoyama A."/>
            <person name="Uohara A."/>
            <person name="Ohji S."/>
            <person name="Ichikawa N."/>
        </authorList>
    </citation>
    <scope>NUCLEOTIDE SEQUENCE [LARGE SCALE GENOMIC DNA]</scope>
    <source>
        <strain evidence="2 5">NBRC 100868</strain>
    </source>
</reference>
<dbReference type="STRING" id="306540.SAMN05421839_12532"/>
<evidence type="ECO:0000313" key="2">
    <source>
        <dbReference type="EMBL" id="GEM02005.1"/>
    </source>
</evidence>
<keyword evidence="5" id="KW-1185">Reference proteome</keyword>
<protein>
    <submittedName>
        <fullName evidence="3">Uncharacterized protein</fullName>
    </submittedName>
</protein>
<evidence type="ECO:0000313" key="4">
    <source>
        <dbReference type="Proteomes" id="UP000242243"/>
    </source>
</evidence>
<name>A0A1I5QXG0_9BACI</name>
<accession>A0A1I5QXG0</accession>
<gene>
    <name evidence="2" type="ORF">HHA03_15370</name>
    <name evidence="3" type="ORF">SAMN05421839_12532</name>
</gene>
<dbReference type="Proteomes" id="UP000242243">
    <property type="component" value="Unassembled WGS sequence"/>
</dbReference>
<evidence type="ECO:0000313" key="3">
    <source>
        <dbReference type="EMBL" id="SFP50933.1"/>
    </source>
</evidence>
<evidence type="ECO:0000313" key="5">
    <source>
        <dbReference type="Proteomes" id="UP000321547"/>
    </source>
</evidence>
<dbReference type="Proteomes" id="UP000321547">
    <property type="component" value="Unassembled WGS sequence"/>
</dbReference>
<dbReference type="EMBL" id="FOXC01000025">
    <property type="protein sequence ID" value="SFP50933.1"/>
    <property type="molecule type" value="Genomic_DNA"/>
</dbReference>
<sequence length="45" mass="5135">MYQVLDFTGKEIFLAYVVIISASLFLYPLTNIIIGLLEGVADRWK</sequence>
<feature type="transmembrane region" description="Helical" evidence="1">
    <location>
        <begin position="12"/>
        <end position="37"/>
    </location>
</feature>
<keyword evidence="1" id="KW-0812">Transmembrane</keyword>